<keyword evidence="4" id="KW-0812">Transmembrane</keyword>
<evidence type="ECO:0000256" key="5">
    <source>
        <dbReference type="ARBA" id="ARBA00022723"/>
    </source>
</evidence>
<keyword evidence="6" id="KW-0732">Signal</keyword>
<dbReference type="InterPro" id="IPR050971">
    <property type="entry name" value="Cadherin-domain_protein"/>
</dbReference>
<dbReference type="Gene3D" id="2.60.40.60">
    <property type="entry name" value="Cadherins"/>
    <property type="match status" value="24"/>
</dbReference>
<sequence>MRNLKLLRNKIAACWVVIISLHLIDVSTARRAFYIYEGKAPGELVGNLNTSISIVIPKETKFRFDFSTGVIKSNAALDREVKPFYNYTVVTQTGSTIQVDIEVKDINDEFPTFSTLNKTVDISEAYDVGHIYNPDLRVTDKDVGVNSIHNDSVRIVSGNVGNVFKINLKKQHSFYAVFLEIAKKLNWSAVHKYNLNLSASDSGTPRKTSYMALTVIVQDYNNCHPQFSRQTYVADISESVKPGTNVLNITTSDCDGGKNAEVTYKMNYNSYYDKDRYFSIRQENRIGYIETNLELNYEKTKIYRLQIIATDKGTKSKQSSADVTVFVRDENDNSPEIGDFQFYPINEDAKVNSHVAKIEIHDKDSGENGKLNVSLDPMSVFSISKIPQDAYYVYLKTTLDHENRNTYYIIVTATDNGKPPRTSKKAETLLVGDVNDNPPKFDQNVYTGDVLESEMPGTSILNVTATDKDYALNITYHILSTNTSWFGINSASGVIYVASFIDREQSDKAFLVIQAFDGKFTANCTVVFRIIDSNDNAPLFSKPHYIMTVLENSSPGMLVGKVDASDVDLTSKGHILFALGSHTSTNNVFTINNTTGNITTIKELDRENTDMYNFSVFARDEGGLQSKAMVTVIVDDVNDNRPFFKNNFYNYTVYENISIGTDLVKIEAEDYDIGWNAQISYEIISGNDDGTFDLDKSNGQISLHKALDREKVDRYVLNFRAIDNGGLTSHKLATVQILVKDVNDDPPVFQKDKYSFYVKENGSISVFVGTVLANSYDQGSGGIISYSIKTLDSQQHFYINDSGAIFTKAKLDHEVQSKYELLVEAQDHGNPALFGYVNASVTVIDINDNFPVWIDYSHCIELDENHPVGDKVHVFNAFDKDSGLNGKVTYSIVSGPDSVFNLNSATGYLLLNMPVDFEQVQLYQLTVNASDSGKPVLWSLLHVNICVIDVNDNVPVLHNSSVSVNEDLPVNALIYTFHAVDKDSGKNGKVWYKFSDSIPPRHFELSQDGNLTLKSPLDRETQVEHEVCIIAGDLGTPIRTSTPAKLTIYVQDVNDEIPVFTKKLSFLTTENKVALIGKVEANDRDLGKNSEIEYSLVNSTDNFEIDSGTGELRNIVELDREKFPIYRVQVQASDKGDPPKSSRVTVNVHVQDINDNPPIFTQSPYRVSIPENVVKGTKVAQVIALDKDEGKNGEVSYYHNTGNTQGGVEVFQINKTTGFIYIVASLDREIKELFVLSVVAKDKGSPLKESVCQVLIAVLDVNDHKPEFKVKNDTIYISERTAIGSIVYWANATDQDKDENGNITYSLVKVSGEQIFRINAKTGAVILNKTLDYEDTKQYSLQIKASDKAKENPKQNILRLYINILDSNDNGPIFDENPIFTYVLEGVARGKKVHKPILARDKDSGINSRIVYSIESQSPKAAFKIDPFKAQLSTDVEIDREDVSEYNLVVKAVDQAGEVSEQKSNTVTVIILVSDVNDCHPVFTSRNKSFIMEDEPVNFTVFYFTAEDKDLGQAGNVTFSLVEGNEHGIFYLDPHWGSLILLKRLDREKVDSYQLKIKASDQGSPRPLSSTITFTLSVEDVNDNLPRFLHYIYRVNVSENIDVAHVLKVKATDLDSGQLTYSLPPGFANDQFIINESTGQITTNSPLDREKRQVYELTVYVQDKGYPLYTDSTTVIINVTDKNDNVPIVLHDFYEVKVLENSPAGYVCSIIAQDFDTEMNARLQYSIEEGDNFKYFEIDKNAGTLSTVSPLDRESSPVYDLIIKVEDQGRPSLSIKVKLLVIVLDENDNNPKFSPSERNIHLPGGSQPGTEVVTLIANDDDDDSNTAITYSFASEQQIPFALDSTSGLIYTLNYLNASEVDTYTFSVNASDGSKSGVRFGSIKVNVSVDRITGIPLRFTKVLYEVDLKSQIKAGIEILRLQLKNKHLKPGHVEYIREGGQKVLAVGQTSGNVSFTEDPRPGAYLFSVRATLVHDRSMTAVCFVLVTVQRTIRRPSFSHSSYSATLNENDLPDTPILTLKPYTLGNVSYQIVNGNAFDAFKIGSNGEVTVKKANALDYERSRSFELDIKGDWGNTVTNIAFTKLYLTLRNLDDKAPVFRQKVFISSIPETESSVTSDNRFVTKLLAFNFGNSQMSFSIVSGNKESVFSLDSFTGVLSLRKAVDREDKNFYNLTIGVSASQLSSHCSVLVFITDVNDNSPQLPGSINLTIFENSPLGSRVGQVNATDKDEYSVLTYSFAGNTQRNGPFVIDLHTGILRLVDVVDFETKPNLYTVDVIVSDQVYVANITVFVTVLDENDHKPVFEKSSYSVKRKEPIFVDTQLARINATDNDQRDNKRITYNITLNDEIGINPYSGIVFTKKEIMYSKDFIDLIITATDHGSPKLSSQVPFRLQILYVNNKPDLGTVPYDVTISEDIEVGTEVVRIKPINSESLADKKRISFQILNGDELKMFRIEERTGTIRVRRQLDYENTDLYNLDVIAKGGSKSHVSDRIKVRIKIADVNDNAPVFQKNMYYVNDSMYEESITENVTPPRLVLIVQATDKDKGRNKDIKYSISSGNNDEWFKMKSKNEKGELWLVSPIDRDVIPVHRLSVRATDQGK</sequence>
<dbReference type="FunFam" id="2.60.40.60:FF:000081">
    <property type="entry name" value="protocadherin Fat 4"/>
    <property type="match status" value="2"/>
</dbReference>
<accession>A0A7D9DUH4</accession>
<dbReference type="FunFam" id="2.60.40.60:FF:000039">
    <property type="entry name" value="FAT atypical cadherin 3"/>
    <property type="match status" value="1"/>
</dbReference>
<comment type="caution">
    <text evidence="14">The sequence shown here is derived from an EMBL/GenBank/DDBJ whole genome shotgun (WGS) entry which is preliminary data.</text>
</comment>
<evidence type="ECO:0000313" key="15">
    <source>
        <dbReference type="Proteomes" id="UP001152795"/>
    </source>
</evidence>
<keyword evidence="12" id="KW-1015">Disulfide bond</keyword>
<dbReference type="GO" id="GO:0005886">
    <property type="term" value="C:plasma membrane"/>
    <property type="evidence" value="ECO:0007669"/>
    <property type="project" value="UniProtKB-SubCell"/>
</dbReference>
<dbReference type="PROSITE" id="PS00232">
    <property type="entry name" value="CADHERIN_1"/>
    <property type="match status" value="14"/>
</dbReference>
<protein>
    <submittedName>
        <fullName evidence="14">Protocadherin Fat 4-like</fullName>
    </submittedName>
</protein>
<dbReference type="InterPro" id="IPR020894">
    <property type="entry name" value="Cadherin_CS"/>
</dbReference>
<dbReference type="SUPFAM" id="SSF49313">
    <property type="entry name" value="Cadherin-like"/>
    <property type="match status" value="23"/>
</dbReference>
<evidence type="ECO:0000256" key="3">
    <source>
        <dbReference type="ARBA" id="ARBA00022536"/>
    </source>
</evidence>
<evidence type="ECO:0000256" key="13">
    <source>
        <dbReference type="ARBA" id="ARBA00023180"/>
    </source>
</evidence>
<dbReference type="PANTHER" id="PTHR24025:SF23">
    <property type="entry name" value="NEURAL-CADHERIN"/>
    <property type="match status" value="1"/>
</dbReference>
<dbReference type="InterPro" id="IPR015919">
    <property type="entry name" value="Cadherin-like_sf"/>
</dbReference>
<keyword evidence="9" id="KW-0130">Cell adhesion</keyword>
<keyword evidence="13" id="KW-0325">Glycoprotein</keyword>
<dbReference type="FunFam" id="2.60.40.60:FF:000024">
    <property type="entry name" value="FAT atypical cadherin 3"/>
    <property type="match status" value="1"/>
</dbReference>
<dbReference type="PANTHER" id="PTHR24025">
    <property type="entry name" value="DESMOGLEIN FAMILY MEMBER"/>
    <property type="match status" value="1"/>
</dbReference>
<dbReference type="PROSITE" id="PS50268">
    <property type="entry name" value="CADHERIN_2"/>
    <property type="match status" value="24"/>
</dbReference>
<dbReference type="OrthoDB" id="6252479at2759"/>
<evidence type="ECO:0000256" key="11">
    <source>
        <dbReference type="ARBA" id="ARBA00023136"/>
    </source>
</evidence>
<dbReference type="SMART" id="SM00112">
    <property type="entry name" value="CA"/>
    <property type="match status" value="24"/>
</dbReference>
<dbReference type="EMBL" id="CACRXK020002329">
    <property type="protein sequence ID" value="CAB3993794.1"/>
    <property type="molecule type" value="Genomic_DNA"/>
</dbReference>
<dbReference type="GO" id="GO:0005509">
    <property type="term" value="F:calcium ion binding"/>
    <property type="evidence" value="ECO:0007669"/>
    <property type="project" value="UniProtKB-UniRule"/>
</dbReference>
<dbReference type="FunFam" id="2.60.40.60:FF:000035">
    <property type="entry name" value="Protocadherin Fat 3"/>
    <property type="match status" value="1"/>
</dbReference>
<dbReference type="FunFam" id="2.60.40.60:FF:000123">
    <property type="entry name" value="Protocadherin beta 4"/>
    <property type="match status" value="1"/>
</dbReference>
<keyword evidence="11" id="KW-0472">Membrane</keyword>
<evidence type="ECO:0000256" key="8">
    <source>
        <dbReference type="ARBA" id="ARBA00022837"/>
    </source>
</evidence>
<evidence type="ECO:0000256" key="1">
    <source>
        <dbReference type="ARBA" id="ARBA00004251"/>
    </source>
</evidence>
<keyword evidence="5" id="KW-0479">Metal-binding</keyword>
<dbReference type="GO" id="GO:0007156">
    <property type="term" value="P:homophilic cell adhesion via plasma membrane adhesion molecules"/>
    <property type="evidence" value="ECO:0007669"/>
    <property type="project" value="InterPro"/>
</dbReference>
<evidence type="ECO:0000256" key="2">
    <source>
        <dbReference type="ARBA" id="ARBA00022475"/>
    </source>
</evidence>
<keyword evidence="8" id="KW-0106">Calcium</keyword>
<dbReference type="FunFam" id="2.60.40.60:FF:000020">
    <property type="entry name" value="Dachsous cadherin-related 1b"/>
    <property type="match status" value="6"/>
</dbReference>
<organism evidence="14 15">
    <name type="scientific">Paramuricea clavata</name>
    <name type="common">Red gorgonian</name>
    <name type="synonym">Violescent sea-whip</name>
    <dbReference type="NCBI Taxonomy" id="317549"/>
    <lineage>
        <taxon>Eukaryota</taxon>
        <taxon>Metazoa</taxon>
        <taxon>Cnidaria</taxon>
        <taxon>Anthozoa</taxon>
        <taxon>Octocorallia</taxon>
        <taxon>Malacalcyonacea</taxon>
        <taxon>Plexauridae</taxon>
        <taxon>Paramuricea</taxon>
    </lineage>
</organism>
<dbReference type="PRINTS" id="PR00205">
    <property type="entry name" value="CADHERIN"/>
</dbReference>
<dbReference type="InterPro" id="IPR002126">
    <property type="entry name" value="Cadherin-like_dom"/>
</dbReference>
<reference evidence="14" key="1">
    <citation type="submission" date="2020-04" db="EMBL/GenBank/DDBJ databases">
        <authorList>
            <person name="Alioto T."/>
            <person name="Alioto T."/>
            <person name="Gomez Garrido J."/>
        </authorList>
    </citation>
    <scope>NUCLEOTIDE SEQUENCE</scope>
    <source>
        <strain evidence="14">A484AB</strain>
    </source>
</reference>
<keyword evidence="10" id="KW-1133">Transmembrane helix</keyword>
<evidence type="ECO:0000256" key="10">
    <source>
        <dbReference type="ARBA" id="ARBA00022989"/>
    </source>
</evidence>
<dbReference type="CDD" id="cd11304">
    <property type="entry name" value="Cadherin_repeat"/>
    <property type="match status" value="24"/>
</dbReference>
<name>A0A7D9DUH4_PARCT</name>
<dbReference type="FunFam" id="2.60.40.60:FF:000092">
    <property type="entry name" value="Protocadherin 8"/>
    <property type="match status" value="1"/>
</dbReference>
<keyword evidence="7" id="KW-0677">Repeat</keyword>
<keyword evidence="15" id="KW-1185">Reference proteome</keyword>
<evidence type="ECO:0000256" key="7">
    <source>
        <dbReference type="ARBA" id="ARBA00022737"/>
    </source>
</evidence>
<proteinExistence type="predicted"/>
<dbReference type="GO" id="GO:0007399">
    <property type="term" value="P:nervous system development"/>
    <property type="evidence" value="ECO:0007669"/>
    <property type="project" value="UniProtKB-ARBA"/>
</dbReference>
<dbReference type="GO" id="GO:0009887">
    <property type="term" value="P:animal organ morphogenesis"/>
    <property type="evidence" value="ECO:0007669"/>
    <property type="project" value="UniProtKB-ARBA"/>
</dbReference>
<evidence type="ECO:0000256" key="12">
    <source>
        <dbReference type="ARBA" id="ARBA00023157"/>
    </source>
</evidence>
<dbReference type="Proteomes" id="UP001152795">
    <property type="component" value="Unassembled WGS sequence"/>
</dbReference>
<dbReference type="Pfam" id="PF00028">
    <property type="entry name" value="Cadherin"/>
    <property type="match status" value="22"/>
</dbReference>
<keyword evidence="2" id="KW-1003">Cell membrane</keyword>
<evidence type="ECO:0000256" key="9">
    <source>
        <dbReference type="ARBA" id="ARBA00022889"/>
    </source>
</evidence>
<evidence type="ECO:0000256" key="4">
    <source>
        <dbReference type="ARBA" id="ARBA00022692"/>
    </source>
</evidence>
<dbReference type="GO" id="GO:0048729">
    <property type="term" value="P:tissue morphogenesis"/>
    <property type="evidence" value="ECO:0007669"/>
    <property type="project" value="UniProtKB-ARBA"/>
</dbReference>
<dbReference type="FunFam" id="2.60.40.60:FF:000015">
    <property type="entry name" value="FAT atypical cadherin 1"/>
    <property type="match status" value="1"/>
</dbReference>
<evidence type="ECO:0000313" key="14">
    <source>
        <dbReference type="EMBL" id="CAB3993794.1"/>
    </source>
</evidence>
<dbReference type="FunFam" id="2.60.40.60:FF:000013">
    <property type="entry name" value="Cadherin EGF LAG seven-pass G-type receptor"/>
    <property type="match status" value="1"/>
</dbReference>
<evidence type="ECO:0000256" key="6">
    <source>
        <dbReference type="ARBA" id="ARBA00022729"/>
    </source>
</evidence>
<gene>
    <name evidence="14" type="ORF">PACLA_8A034953</name>
</gene>
<dbReference type="FunFam" id="2.60.40.60:FF:000279">
    <property type="entry name" value="Protocadherin-16, putative"/>
    <property type="match status" value="1"/>
</dbReference>
<dbReference type="GO" id="GO:0005911">
    <property type="term" value="C:cell-cell junction"/>
    <property type="evidence" value="ECO:0007669"/>
    <property type="project" value="TreeGrafter"/>
</dbReference>
<keyword evidence="3" id="KW-0245">EGF-like domain</keyword>
<comment type="subcellular location">
    <subcellularLocation>
        <location evidence="1">Cell membrane</location>
        <topology evidence="1">Single-pass type I membrane protein</topology>
    </subcellularLocation>
</comment>